<reference evidence="2 3" key="1">
    <citation type="submission" date="2019-12" db="EMBL/GenBank/DDBJ databases">
        <authorList>
            <person name="Scholz U."/>
            <person name="Mascher M."/>
            <person name="Fiebig A."/>
        </authorList>
    </citation>
    <scope>NUCLEOTIDE SEQUENCE</scope>
</reference>
<dbReference type="EMBL" id="LR743600">
    <property type="protein sequence ID" value="CAA2630402.1"/>
    <property type="molecule type" value="Genomic_DNA"/>
</dbReference>
<organism evidence="2">
    <name type="scientific">Spirodela intermedia</name>
    <name type="common">Intermediate duckweed</name>
    <dbReference type="NCBI Taxonomy" id="51605"/>
    <lineage>
        <taxon>Eukaryota</taxon>
        <taxon>Viridiplantae</taxon>
        <taxon>Streptophyta</taxon>
        <taxon>Embryophyta</taxon>
        <taxon>Tracheophyta</taxon>
        <taxon>Spermatophyta</taxon>
        <taxon>Magnoliopsida</taxon>
        <taxon>Liliopsida</taxon>
        <taxon>Araceae</taxon>
        <taxon>Lemnoideae</taxon>
        <taxon>Spirodela</taxon>
    </lineage>
</organism>
<name>A0A7I8JIQ0_SPIIN</name>
<protein>
    <submittedName>
        <fullName evidence="2">Uncharacterized protein</fullName>
    </submittedName>
</protein>
<keyword evidence="3" id="KW-1185">Reference proteome</keyword>
<proteinExistence type="predicted"/>
<gene>
    <name evidence="2" type="ORF">SI7747_13016048</name>
</gene>
<accession>A0A7I8JIQ0</accession>
<feature type="region of interest" description="Disordered" evidence="1">
    <location>
        <begin position="35"/>
        <end position="76"/>
    </location>
</feature>
<dbReference type="EMBL" id="CACRZD030000013">
    <property type="protein sequence ID" value="CAA6669645.1"/>
    <property type="molecule type" value="Genomic_DNA"/>
</dbReference>
<dbReference type="Proteomes" id="UP001189122">
    <property type="component" value="Unassembled WGS sequence"/>
</dbReference>
<evidence type="ECO:0000313" key="3">
    <source>
        <dbReference type="Proteomes" id="UP001189122"/>
    </source>
</evidence>
<evidence type="ECO:0000256" key="1">
    <source>
        <dbReference type="SAM" id="MobiDB-lite"/>
    </source>
</evidence>
<sequence>MGNRIVSGDYHLTKRKPTTLQFSCGCHSQRGEVATGLPADRPLPDDGFRLTTGDVEGRRTRAPIDPSKRSSPCSRLLPTALPTRLRARLAGGPPFCNIFILFLVLHLSQN</sequence>
<evidence type="ECO:0000313" key="2">
    <source>
        <dbReference type="EMBL" id="CAA2630402.1"/>
    </source>
</evidence>
<dbReference type="AlphaFoldDB" id="A0A7I8JIQ0"/>